<evidence type="ECO:0000313" key="2">
    <source>
        <dbReference type="Proteomes" id="UP000620559"/>
    </source>
</evidence>
<dbReference type="EMBL" id="JADEWL010000007">
    <property type="protein sequence ID" value="MBE9211827.1"/>
    <property type="molecule type" value="Genomic_DNA"/>
</dbReference>
<protein>
    <submittedName>
        <fullName evidence="1">Uncharacterized protein</fullName>
    </submittedName>
</protein>
<sequence length="337" mass="39180">MRNEYKKQQVKSNWRRWLLEILFPDKKFDGQFQNPGTEEIFDFDDVMARENPIAFIAQDITYYPVGDDRELFAVFISGLGQPEEISSKRSLRYAQTLNTGVANMNNSSFIKENPIFSFLNKYLDWIDAAIHRIGLAGSPAIRNTASLIIYAIENDKRLNFSGDSHGTILLARAINSAKRKFIRRHTKFWNFKARKIQEIKWENRTDQLINVFAFGNSYKKWVKGPKYIMVSIKGDVVPEKFGITRERANKLGRDDIKFIIFERIFSQGSFEAHNMMFTTELLRQTFIKNHLKIGDFASLYAQLKASTLKLATANEVSWPNDIDEYVWNQESLEAIRS</sequence>
<name>A0A8J7K1F7_9CYAN</name>
<organism evidence="1 2">
    <name type="scientific">Plectonema cf. radiosum LEGE 06105</name>
    <dbReference type="NCBI Taxonomy" id="945769"/>
    <lineage>
        <taxon>Bacteria</taxon>
        <taxon>Bacillati</taxon>
        <taxon>Cyanobacteriota</taxon>
        <taxon>Cyanophyceae</taxon>
        <taxon>Oscillatoriophycideae</taxon>
        <taxon>Oscillatoriales</taxon>
        <taxon>Microcoleaceae</taxon>
        <taxon>Plectonema</taxon>
    </lineage>
</organism>
<proteinExistence type="predicted"/>
<comment type="caution">
    <text evidence="1">The sequence shown here is derived from an EMBL/GenBank/DDBJ whole genome shotgun (WGS) entry which is preliminary data.</text>
</comment>
<dbReference type="AlphaFoldDB" id="A0A8J7K1F7"/>
<accession>A0A8J7K1F7</accession>
<dbReference type="RefSeq" id="WP_193917163.1">
    <property type="nucleotide sequence ID" value="NZ_JADEWL010000007.1"/>
</dbReference>
<evidence type="ECO:0000313" key="1">
    <source>
        <dbReference type="EMBL" id="MBE9211827.1"/>
    </source>
</evidence>
<keyword evidence="2" id="KW-1185">Reference proteome</keyword>
<dbReference type="Proteomes" id="UP000620559">
    <property type="component" value="Unassembled WGS sequence"/>
</dbReference>
<reference evidence="1" key="1">
    <citation type="submission" date="2020-10" db="EMBL/GenBank/DDBJ databases">
        <authorList>
            <person name="Castelo-Branco R."/>
            <person name="Eusebio N."/>
            <person name="Adriana R."/>
            <person name="Vieira A."/>
            <person name="Brugerolle De Fraissinette N."/>
            <person name="Rezende De Castro R."/>
            <person name="Schneider M.P."/>
            <person name="Vasconcelos V."/>
            <person name="Leao P.N."/>
        </authorList>
    </citation>
    <scope>NUCLEOTIDE SEQUENCE</scope>
    <source>
        <strain evidence="1">LEGE 06105</strain>
    </source>
</reference>
<gene>
    <name evidence="1" type="ORF">IQ247_03685</name>
</gene>